<feature type="domain" description="Tail sheath protein subtilisin-like" evidence="2">
    <location>
        <begin position="220"/>
        <end position="365"/>
    </location>
</feature>
<comment type="similarity">
    <text evidence="1">Belongs to the myoviridae tail sheath protein family.</text>
</comment>
<dbReference type="RefSeq" id="WP_171834790.1">
    <property type="nucleotide sequence ID" value="NZ_CP053708.1"/>
</dbReference>
<proteinExistence type="inferred from homology"/>
<evidence type="ECO:0000256" key="1">
    <source>
        <dbReference type="ARBA" id="ARBA00008005"/>
    </source>
</evidence>
<sequence>MSSTISFKNYPATNRTHGVFAEINPQESGGAQNQRTLILGQKVAGGTAPPNLAFLATGLNDAKVQLGAGSMLALMYEQYLGQDTFGETWLAPQVDPAAAVAATATVTFAGTATASGAISLRIAGVLEPLSVASGTAAAAIATGWAAVVNADKNCPVSATVAGAVVTLTADNAGVVGNEIDVRANYLGSAGGEITPPGLTVTISSAQLTGGIGSPSTDVGTTLTNLGDKSFDFIVCPYTDATTLATLLAFLNSTTGRWSWQSQIYGHVFLAYRGTAAALTTFGNGRNEFTASCMGFYDSPTPAWLWAADLAGACATSLRADPGLPLQELVLNVLPPPIASRFILSVRNTLLYDGLSTFVVSDAGVVTIDRMQTFYQFDASGAPDTTWENTETPFMVVDLTRDMRNQLQTSYGRKKLVVDGTNIAGGSNMVTSQTILATVLAIYKGWCTTGRAQNYALFKAGARAENAGGGRVNLLLPFVLDDQLRAIVMSISFIANS</sequence>
<accession>A0A6M8HN05</accession>
<dbReference type="KEGG" id="lck:HN018_06895"/>
<name>A0A6M8HN05_9PROT</name>
<keyword evidence="4" id="KW-1185">Reference proteome</keyword>
<gene>
    <name evidence="3" type="ORF">HN018_06895</name>
</gene>
<dbReference type="Pfam" id="PF04984">
    <property type="entry name" value="Phage_sheath_1"/>
    <property type="match status" value="1"/>
</dbReference>
<organism evidence="3 4">
    <name type="scientific">Lichenicola cladoniae</name>
    <dbReference type="NCBI Taxonomy" id="1484109"/>
    <lineage>
        <taxon>Bacteria</taxon>
        <taxon>Pseudomonadati</taxon>
        <taxon>Pseudomonadota</taxon>
        <taxon>Alphaproteobacteria</taxon>
        <taxon>Acetobacterales</taxon>
        <taxon>Acetobacteraceae</taxon>
        <taxon>Lichenicola</taxon>
    </lineage>
</organism>
<evidence type="ECO:0000313" key="3">
    <source>
        <dbReference type="EMBL" id="QKE89803.1"/>
    </source>
</evidence>
<protein>
    <submittedName>
        <fullName evidence="3">Phage tail protein</fullName>
    </submittedName>
</protein>
<dbReference type="EMBL" id="CP053708">
    <property type="protein sequence ID" value="QKE89803.1"/>
    <property type="molecule type" value="Genomic_DNA"/>
</dbReference>
<evidence type="ECO:0000313" key="4">
    <source>
        <dbReference type="Proteomes" id="UP000500767"/>
    </source>
</evidence>
<evidence type="ECO:0000259" key="2">
    <source>
        <dbReference type="Pfam" id="PF04984"/>
    </source>
</evidence>
<dbReference type="InterPro" id="IPR035089">
    <property type="entry name" value="Phage_sheath_subtilisin"/>
</dbReference>
<dbReference type="Proteomes" id="UP000500767">
    <property type="component" value="Chromosome"/>
</dbReference>
<reference evidence="3 4" key="1">
    <citation type="journal article" date="2014" name="World J. Microbiol. Biotechnol.">
        <title>Biodiversity and physiological characteristics of Antarctic and Arctic lichens-associated bacteria.</title>
        <authorList>
            <person name="Lee Y.M."/>
            <person name="Kim E.H."/>
            <person name="Lee H.K."/>
            <person name="Hong S.G."/>
        </authorList>
    </citation>
    <scope>NUCLEOTIDE SEQUENCE [LARGE SCALE GENOMIC DNA]</scope>
    <source>
        <strain evidence="3 4">PAMC 26569</strain>
    </source>
</reference>
<dbReference type="AlphaFoldDB" id="A0A6M8HN05"/>